<dbReference type="InterPro" id="IPR010979">
    <property type="entry name" value="Ribosomal_uS13-like_H2TH"/>
</dbReference>
<feature type="domain" description="Formamidopyrimidine-DNA glycosylase catalytic" evidence="18">
    <location>
        <begin position="2"/>
        <end position="122"/>
    </location>
</feature>
<dbReference type="NCBIfam" id="TIGR00577">
    <property type="entry name" value="fpg"/>
    <property type="match status" value="1"/>
</dbReference>
<dbReference type="NCBIfam" id="NF002211">
    <property type="entry name" value="PRK01103.1"/>
    <property type="match status" value="1"/>
</dbReference>
<evidence type="ECO:0000313" key="20">
    <source>
        <dbReference type="Proteomes" id="UP000179233"/>
    </source>
</evidence>
<dbReference type="GO" id="GO:0008270">
    <property type="term" value="F:zinc ion binding"/>
    <property type="evidence" value="ECO:0007669"/>
    <property type="project" value="UniProtKB-KW"/>
</dbReference>
<keyword evidence="12" id="KW-0456">Lyase</keyword>
<reference evidence="19 20" key="1">
    <citation type="journal article" date="2016" name="Nat. Commun.">
        <title>Thousands of microbial genomes shed light on interconnected biogeochemical processes in an aquifer system.</title>
        <authorList>
            <person name="Anantharaman K."/>
            <person name="Brown C.T."/>
            <person name="Hug L.A."/>
            <person name="Sharon I."/>
            <person name="Castelle C.J."/>
            <person name="Probst A.J."/>
            <person name="Thomas B.C."/>
            <person name="Singh A."/>
            <person name="Wilkins M.J."/>
            <person name="Karaoz U."/>
            <person name="Brodie E.L."/>
            <person name="Williams K.H."/>
            <person name="Hubbard S.S."/>
            <person name="Banfield J.F."/>
        </authorList>
    </citation>
    <scope>NUCLEOTIDE SEQUENCE [LARGE SCALE GENOMIC DNA]</scope>
</reference>
<dbReference type="CDD" id="cd08966">
    <property type="entry name" value="EcFpg-like_N"/>
    <property type="match status" value="1"/>
</dbReference>
<evidence type="ECO:0000256" key="1">
    <source>
        <dbReference type="ARBA" id="ARBA00001668"/>
    </source>
</evidence>
<comment type="cofactor">
    <cofactor evidence="2">
        <name>Zn(2+)</name>
        <dbReference type="ChEBI" id="CHEBI:29105"/>
    </cofactor>
</comment>
<evidence type="ECO:0000256" key="9">
    <source>
        <dbReference type="ARBA" id="ARBA00022833"/>
    </source>
</evidence>
<dbReference type="FunFam" id="1.10.8.50:FF:000003">
    <property type="entry name" value="Formamidopyrimidine-DNA glycosylase"/>
    <property type="match status" value="1"/>
</dbReference>
<proteinExistence type="inferred from homology"/>
<keyword evidence="7 16" id="KW-0863">Zinc-finger</keyword>
<comment type="subunit">
    <text evidence="4">Monomer.</text>
</comment>
<dbReference type="InterPro" id="IPR015887">
    <property type="entry name" value="DNA_glyclase_Znf_dom_DNA_BS"/>
</dbReference>
<evidence type="ECO:0000256" key="3">
    <source>
        <dbReference type="ARBA" id="ARBA00009409"/>
    </source>
</evidence>
<keyword evidence="14" id="KW-0326">Glycosidase</keyword>
<evidence type="ECO:0000256" key="4">
    <source>
        <dbReference type="ARBA" id="ARBA00011245"/>
    </source>
</evidence>
<keyword evidence="8" id="KW-0378">Hydrolase</keyword>
<dbReference type="InterPro" id="IPR000214">
    <property type="entry name" value="Znf_DNA_glyclase/AP_lyase"/>
</dbReference>
<dbReference type="PANTHER" id="PTHR22993">
    <property type="entry name" value="FORMAMIDOPYRIMIDINE-DNA GLYCOSYLASE"/>
    <property type="match status" value="1"/>
</dbReference>
<comment type="catalytic activity">
    <reaction evidence="1">
        <text>Hydrolysis of DNA containing ring-opened 7-methylguanine residues, releasing 2,6-diamino-4-hydroxy-5-(N-methyl)formamidopyrimidine.</text>
        <dbReference type="EC" id="3.2.2.23"/>
    </reaction>
</comment>
<keyword evidence="10" id="KW-0238">DNA-binding</keyword>
<evidence type="ECO:0000259" key="17">
    <source>
        <dbReference type="PROSITE" id="PS51066"/>
    </source>
</evidence>
<accession>A0A1G1VQU8</accession>
<evidence type="ECO:0000256" key="13">
    <source>
        <dbReference type="ARBA" id="ARBA00023268"/>
    </source>
</evidence>
<comment type="caution">
    <text evidence="19">The sequence shown here is derived from an EMBL/GenBank/DDBJ whole genome shotgun (WGS) entry which is preliminary data.</text>
</comment>
<name>A0A1G1VQU8_9BACT</name>
<gene>
    <name evidence="19" type="ORF">A2786_00405</name>
</gene>
<keyword evidence="6" id="KW-0227">DNA damage</keyword>
<dbReference type="GO" id="GO:0140078">
    <property type="term" value="F:class I DNA-(apurinic or apyrimidinic site) endonuclease activity"/>
    <property type="evidence" value="ECO:0007669"/>
    <property type="project" value="UniProtKB-EC"/>
</dbReference>
<keyword evidence="13" id="KW-0511">Multifunctional enzyme</keyword>
<evidence type="ECO:0000256" key="5">
    <source>
        <dbReference type="ARBA" id="ARBA00022723"/>
    </source>
</evidence>
<dbReference type="EMBL" id="MHCJ01000006">
    <property type="protein sequence ID" value="OGY17775.1"/>
    <property type="molecule type" value="Genomic_DNA"/>
</dbReference>
<dbReference type="GO" id="GO:0034039">
    <property type="term" value="F:8-oxo-7,8-dihydroguanine DNA N-glycosylase activity"/>
    <property type="evidence" value="ECO:0007669"/>
    <property type="project" value="TreeGrafter"/>
</dbReference>
<dbReference type="InterPro" id="IPR015886">
    <property type="entry name" value="H2TH_FPG"/>
</dbReference>
<dbReference type="InterPro" id="IPR012319">
    <property type="entry name" value="FPG_cat"/>
</dbReference>
<dbReference type="PROSITE" id="PS51068">
    <property type="entry name" value="FPG_CAT"/>
    <property type="match status" value="1"/>
</dbReference>
<evidence type="ECO:0000256" key="15">
    <source>
        <dbReference type="ARBA" id="ARBA00044632"/>
    </source>
</evidence>
<dbReference type="SUPFAM" id="SSF46946">
    <property type="entry name" value="S13-like H2TH domain"/>
    <property type="match status" value="1"/>
</dbReference>
<dbReference type="SMART" id="SM00898">
    <property type="entry name" value="Fapy_DNA_glyco"/>
    <property type="match status" value="1"/>
</dbReference>
<evidence type="ECO:0000256" key="2">
    <source>
        <dbReference type="ARBA" id="ARBA00001947"/>
    </source>
</evidence>
<dbReference type="Gene3D" id="1.10.8.50">
    <property type="match status" value="1"/>
</dbReference>
<evidence type="ECO:0000256" key="14">
    <source>
        <dbReference type="ARBA" id="ARBA00023295"/>
    </source>
</evidence>
<comment type="catalytic activity">
    <reaction evidence="15">
        <text>2'-deoxyribonucleotide-(2'-deoxyribose 5'-phosphate)-2'-deoxyribonucleotide-DNA = a 3'-end 2'-deoxyribonucleotide-(2,3-dehydro-2,3-deoxyribose 5'-phosphate)-DNA + a 5'-end 5'-phospho-2'-deoxyribonucleoside-DNA + H(+)</text>
        <dbReference type="Rhea" id="RHEA:66592"/>
        <dbReference type="Rhea" id="RHEA-COMP:13180"/>
        <dbReference type="Rhea" id="RHEA-COMP:16897"/>
        <dbReference type="Rhea" id="RHEA-COMP:17067"/>
        <dbReference type="ChEBI" id="CHEBI:15378"/>
        <dbReference type="ChEBI" id="CHEBI:136412"/>
        <dbReference type="ChEBI" id="CHEBI:157695"/>
        <dbReference type="ChEBI" id="CHEBI:167181"/>
        <dbReference type="EC" id="4.2.99.18"/>
    </reaction>
</comment>
<evidence type="ECO:0000256" key="6">
    <source>
        <dbReference type="ARBA" id="ARBA00022763"/>
    </source>
</evidence>
<dbReference type="AlphaFoldDB" id="A0A1G1VQU8"/>
<comment type="similarity">
    <text evidence="3">Belongs to the FPG family.</text>
</comment>
<dbReference type="Pfam" id="PF06827">
    <property type="entry name" value="zf-FPG_IleRS"/>
    <property type="match status" value="1"/>
</dbReference>
<dbReference type="Pfam" id="PF01149">
    <property type="entry name" value="Fapy_DNA_glyco"/>
    <property type="match status" value="1"/>
</dbReference>
<dbReference type="GO" id="GO:0003684">
    <property type="term" value="F:damaged DNA binding"/>
    <property type="evidence" value="ECO:0007669"/>
    <property type="project" value="InterPro"/>
</dbReference>
<evidence type="ECO:0000256" key="8">
    <source>
        <dbReference type="ARBA" id="ARBA00022801"/>
    </source>
</evidence>
<evidence type="ECO:0000259" key="18">
    <source>
        <dbReference type="PROSITE" id="PS51068"/>
    </source>
</evidence>
<sequence length="282" mass="31847">MPELPEVELLGRGLSRYISDSTITAVEVITPKVTRSDLKRVIGGRVLGVRRFGKMLCIDLSNAFSLAIHLKMTGRLIYRGKKQPAHLKVDEDLTTLPGKHTHVVFTFRGGDKLYFNDIRRFGWVQAVKTSEVNRLPFVAKLGPEPGKTLNAQQFEAILRKIGRPVKLLLMDQERISGVGNIYANESLFCAKIRPDRKARQLASSEAKVLFECTLRVFEEGMKYGGSSTNAYRDVLGRKGQYQEHYMVYDREGKRCLREGCSGTIKKTMMGGRGTYFCTTCQR</sequence>
<dbReference type="Proteomes" id="UP000179233">
    <property type="component" value="Unassembled WGS sequence"/>
</dbReference>
<protein>
    <submittedName>
        <fullName evidence="19">DNA-formamidopyrimidine glycosylase</fullName>
    </submittedName>
</protein>
<dbReference type="Pfam" id="PF06831">
    <property type="entry name" value="H2TH"/>
    <property type="match status" value="1"/>
</dbReference>
<evidence type="ECO:0000256" key="11">
    <source>
        <dbReference type="ARBA" id="ARBA00023204"/>
    </source>
</evidence>
<keyword evidence="11" id="KW-0234">DNA repair</keyword>
<dbReference type="SUPFAM" id="SSF81624">
    <property type="entry name" value="N-terminal domain of MutM-like DNA repair proteins"/>
    <property type="match status" value="1"/>
</dbReference>
<evidence type="ECO:0000256" key="12">
    <source>
        <dbReference type="ARBA" id="ARBA00023239"/>
    </source>
</evidence>
<keyword evidence="9" id="KW-0862">Zinc</keyword>
<dbReference type="InterPro" id="IPR035937">
    <property type="entry name" value="FPG_N"/>
</dbReference>
<dbReference type="PANTHER" id="PTHR22993:SF9">
    <property type="entry name" value="FORMAMIDOPYRIMIDINE-DNA GLYCOSYLASE"/>
    <property type="match status" value="1"/>
</dbReference>
<evidence type="ECO:0000256" key="7">
    <source>
        <dbReference type="ARBA" id="ARBA00022771"/>
    </source>
</evidence>
<feature type="domain" description="FPG-type" evidence="17">
    <location>
        <begin position="246"/>
        <end position="282"/>
    </location>
</feature>
<keyword evidence="5" id="KW-0479">Metal-binding</keyword>
<dbReference type="GO" id="GO:0006284">
    <property type="term" value="P:base-excision repair"/>
    <property type="evidence" value="ECO:0007669"/>
    <property type="project" value="InterPro"/>
</dbReference>
<dbReference type="InterPro" id="IPR020629">
    <property type="entry name" value="FPG_Glyclase"/>
</dbReference>
<evidence type="ECO:0000256" key="16">
    <source>
        <dbReference type="PROSITE-ProRule" id="PRU00391"/>
    </source>
</evidence>
<dbReference type="SMART" id="SM01232">
    <property type="entry name" value="H2TH"/>
    <property type="match status" value="1"/>
</dbReference>
<dbReference type="PROSITE" id="PS01242">
    <property type="entry name" value="ZF_FPG_1"/>
    <property type="match status" value="1"/>
</dbReference>
<evidence type="ECO:0000256" key="10">
    <source>
        <dbReference type="ARBA" id="ARBA00023125"/>
    </source>
</evidence>
<dbReference type="SUPFAM" id="SSF57716">
    <property type="entry name" value="Glucocorticoid receptor-like (DNA-binding domain)"/>
    <property type="match status" value="1"/>
</dbReference>
<dbReference type="InterPro" id="IPR010663">
    <property type="entry name" value="Znf_FPG/IleRS"/>
</dbReference>
<organism evidence="19 20">
    <name type="scientific">Candidatus Chisholmbacteria bacterium RIFCSPHIGHO2_01_FULL_52_32</name>
    <dbReference type="NCBI Taxonomy" id="1797591"/>
    <lineage>
        <taxon>Bacteria</taxon>
        <taxon>Candidatus Chisholmiibacteriota</taxon>
    </lineage>
</organism>
<evidence type="ECO:0000313" key="19">
    <source>
        <dbReference type="EMBL" id="OGY17775.1"/>
    </source>
</evidence>
<dbReference type="PROSITE" id="PS51066">
    <property type="entry name" value="ZF_FPG_2"/>
    <property type="match status" value="1"/>
</dbReference>
<dbReference type="Gene3D" id="3.20.190.10">
    <property type="entry name" value="MutM-like, N-terminal"/>
    <property type="match status" value="1"/>
</dbReference>